<dbReference type="PANTHER" id="PTHR40980">
    <property type="entry name" value="PLUG DOMAIN-CONTAINING PROTEIN"/>
    <property type="match status" value="1"/>
</dbReference>
<evidence type="ECO:0000259" key="6">
    <source>
        <dbReference type="Pfam" id="PF00593"/>
    </source>
</evidence>
<dbReference type="Pfam" id="PF00593">
    <property type="entry name" value="TonB_dep_Rec_b-barrel"/>
    <property type="match status" value="1"/>
</dbReference>
<dbReference type="KEGG" id="maga:Mag101_05695"/>
<gene>
    <name evidence="8" type="ORF">Mag101_05695</name>
</gene>
<evidence type="ECO:0000256" key="2">
    <source>
        <dbReference type="ARBA" id="ARBA00023136"/>
    </source>
</evidence>
<dbReference type="InterPro" id="IPR012910">
    <property type="entry name" value="Plug_dom"/>
</dbReference>
<dbReference type="InterPro" id="IPR037066">
    <property type="entry name" value="Plug_dom_sf"/>
</dbReference>
<evidence type="ECO:0000256" key="5">
    <source>
        <dbReference type="SAM" id="SignalP"/>
    </source>
</evidence>
<proteinExistence type="inferred from homology"/>
<evidence type="ECO:0000259" key="7">
    <source>
        <dbReference type="Pfam" id="PF07715"/>
    </source>
</evidence>
<reference evidence="8" key="1">
    <citation type="submission" date="2017-02" db="EMBL/GenBank/DDBJ databases">
        <title>Genome of Microbulbifer agarilyticus GP101.</title>
        <authorList>
            <person name="Jung J."/>
            <person name="Bae S.S."/>
            <person name="Baek K."/>
        </authorList>
    </citation>
    <scope>NUCLEOTIDE SEQUENCE [LARGE SCALE GENOMIC DNA]</scope>
    <source>
        <strain evidence="8">GP101</strain>
    </source>
</reference>
<dbReference type="OrthoDB" id="8727862at2"/>
<feature type="domain" description="TonB-dependent receptor-like beta-barrel" evidence="6">
    <location>
        <begin position="747"/>
        <end position="1166"/>
    </location>
</feature>
<dbReference type="EMBL" id="CP019650">
    <property type="protein sequence ID" value="AQQ67187.1"/>
    <property type="molecule type" value="Genomic_DNA"/>
</dbReference>
<evidence type="ECO:0000256" key="3">
    <source>
        <dbReference type="ARBA" id="ARBA00023237"/>
    </source>
</evidence>
<dbReference type="Proteomes" id="UP000188219">
    <property type="component" value="Chromosome"/>
</dbReference>
<keyword evidence="9" id="KW-1185">Reference proteome</keyword>
<comment type="similarity">
    <text evidence="4">Belongs to the TonB-dependent receptor family.</text>
</comment>
<dbReference type="SUPFAM" id="SSF56935">
    <property type="entry name" value="Porins"/>
    <property type="match status" value="2"/>
</dbReference>
<dbReference type="Gene3D" id="2.170.130.10">
    <property type="entry name" value="TonB-dependent receptor, plug domain"/>
    <property type="match status" value="1"/>
</dbReference>
<dbReference type="GO" id="GO:0009279">
    <property type="term" value="C:cell outer membrane"/>
    <property type="evidence" value="ECO:0007669"/>
    <property type="project" value="UniProtKB-SubCell"/>
</dbReference>
<keyword evidence="2 4" id="KW-0472">Membrane</keyword>
<dbReference type="STRING" id="260552.Mag101_05695"/>
<evidence type="ECO:0000313" key="9">
    <source>
        <dbReference type="Proteomes" id="UP000188219"/>
    </source>
</evidence>
<evidence type="ECO:0008006" key="10">
    <source>
        <dbReference type="Google" id="ProtNLM"/>
    </source>
</evidence>
<dbReference type="InterPro" id="IPR036942">
    <property type="entry name" value="Beta-barrel_TonB_sf"/>
</dbReference>
<evidence type="ECO:0000313" key="8">
    <source>
        <dbReference type="EMBL" id="AQQ67187.1"/>
    </source>
</evidence>
<dbReference type="AlphaFoldDB" id="A0A1Q2M4K3"/>
<keyword evidence="3" id="KW-0998">Cell outer membrane</keyword>
<feature type="domain" description="TonB-dependent receptor plug" evidence="7">
    <location>
        <begin position="68"/>
        <end position="179"/>
    </location>
</feature>
<feature type="signal peptide" evidence="5">
    <location>
        <begin position="1"/>
        <end position="25"/>
    </location>
</feature>
<keyword evidence="4" id="KW-0798">TonB box</keyword>
<dbReference type="RefSeq" id="WP_077401993.1">
    <property type="nucleotide sequence ID" value="NZ_CP019650.1"/>
</dbReference>
<comment type="subcellular location">
    <subcellularLocation>
        <location evidence="1 4">Cell outer membrane</location>
    </subcellularLocation>
</comment>
<organism evidence="8 9">
    <name type="scientific">Microbulbifer agarilyticus</name>
    <dbReference type="NCBI Taxonomy" id="260552"/>
    <lineage>
        <taxon>Bacteria</taxon>
        <taxon>Pseudomonadati</taxon>
        <taxon>Pseudomonadota</taxon>
        <taxon>Gammaproteobacteria</taxon>
        <taxon>Cellvibrionales</taxon>
        <taxon>Microbulbiferaceae</taxon>
        <taxon>Microbulbifer</taxon>
    </lineage>
</organism>
<protein>
    <recommendedName>
        <fullName evidence="10">TonB-dependent receptor</fullName>
    </recommendedName>
</protein>
<evidence type="ECO:0000256" key="1">
    <source>
        <dbReference type="ARBA" id="ARBA00004442"/>
    </source>
</evidence>
<accession>A0A1Q2M4K3</accession>
<keyword evidence="5" id="KW-0732">Signal</keyword>
<evidence type="ECO:0000256" key="4">
    <source>
        <dbReference type="RuleBase" id="RU003357"/>
    </source>
</evidence>
<dbReference type="PANTHER" id="PTHR40980:SF3">
    <property type="entry name" value="TONB-DEPENDENT RECEPTOR-LIKE BETA-BARREL DOMAIN-CONTAINING PROTEIN"/>
    <property type="match status" value="1"/>
</dbReference>
<dbReference type="Pfam" id="PF07715">
    <property type="entry name" value="Plug"/>
    <property type="match status" value="1"/>
</dbReference>
<feature type="chain" id="PRO_5012817660" description="TonB-dependent receptor" evidence="5">
    <location>
        <begin position="26"/>
        <end position="1221"/>
    </location>
</feature>
<name>A0A1Q2M4K3_9GAMM</name>
<dbReference type="Gene3D" id="2.40.170.20">
    <property type="entry name" value="TonB-dependent receptor, beta-barrel domain"/>
    <property type="match status" value="2"/>
</dbReference>
<dbReference type="InterPro" id="IPR000531">
    <property type="entry name" value="Beta-barrel_TonB"/>
</dbReference>
<sequence length="1221" mass="135294">MKQRFKPHALSVAIVGVMFAAPVFAQEEEAENLKLPAEQSESVEEVAVTGFRQTVERAVDAKRLTDEVSDSIFAEDIGKSTDQNIADALNRITGVSVTEEGGEGARISIRGTSSYQNQIQMNGVALTSGLSSLGAGDTTDTAEADQSVDLSAFSSDILSAIRVIKTATADQDEGSLGGTVILETVAPLSRNERVLNGSVESRFNEFSGEDDYRYNASYLDQFFDDKLGVVFTVSEDNQIYREDRMTHDWGDSLAEVADAGQASGLRAIDKATGKAIRYLNEDGSLPEGFDPETEVAFADPVEVLRRDSIHLALSRNERKRQTGNFGIQFRPSDYTDIRLDTSYTKQTVTTDYNSMRYNMGAQAPLSIDKTEWAVVNTENDTLESMRGVGRSGWMNRSQGDTISETLVSSLKLDQQLTDSLTMNITAGYSRTDDNTDDFVNMGTETWGTIGVGAIENNDPDLSEPTGYDCSTDVCTFYNGTTNAIFNPVTGNVVAATGRFNPTDLYANHLGNTNIRDNYQTDTNTSVFVDFDWDVDQFGITTVEFGAKYANRVKDVHTQNTTIGLGSTFRDGDGTDYAYDGLSSVRLLDMSASEAFLYNNFGEKLGIDRSNPVFNGWPMIDHNKAFDALLGRKPGSIKVDIDNRGTRNIDTDTFAAYIKSSFEAMDGRLRGNVGLRYAEDKTDARGYAGMQFYANPHVIDVHDLAQRGLFNDKNPVCQEPDWTGGPQDGDHRYVPQNAGQDGVDQNCFSWRLNYAYNVNNPDSLPYDTENREWVSDEGMDFNRIVNIEYNDDGTIVGGVEGFNEAMARFEGGEFETPNGEGTFQTNTQSHWYFNQNGGMERWLDRSTTIYRSNTDANLNSQQNYIRAAEVSDKGLFDVLLPSLNLSYQINDELIGRFAASKTMTRPRFDSLSPSLQVNENNWNEHATGTAGNTQLQNLESINLDLSLEWYFGEGNNVSATVFHKDMKNIEATVETPYFIKDARGDYELADANILINPVGVPGEGAAGGETCLPRRYVAGWQTQQMQIECRSARIQQVQNGAGASITGLELGYTQMYDFLPGIWSNLGVQANYTFQDALQDEIVIQTTGRVITPKSLEDTPRHSGNLTVFWEDDRLSLRLANSYVGVQAVDHGQTGTSIWQEGYNRLDFSSSYYVNDNFTVTFQATNLGDEGRRTFVTARDMLLADGTYWDEGDAVTGNVNTSRTINEWHFGRVFRLGARMNF</sequence>